<proteinExistence type="inferred from homology"/>
<evidence type="ECO:0000256" key="4">
    <source>
        <dbReference type="ARBA" id="ARBA00023172"/>
    </source>
</evidence>
<dbReference type="GO" id="GO:0015074">
    <property type="term" value="P:DNA integration"/>
    <property type="evidence" value="ECO:0007669"/>
    <property type="project" value="UniProtKB-KW"/>
</dbReference>
<dbReference type="PROSITE" id="PS51736">
    <property type="entry name" value="RECOMBINASES_3"/>
    <property type="match status" value="1"/>
</dbReference>
<dbReference type="InterPro" id="IPR036162">
    <property type="entry name" value="Resolvase-like_N_sf"/>
</dbReference>
<dbReference type="InterPro" id="IPR036388">
    <property type="entry name" value="WH-like_DNA-bd_sf"/>
</dbReference>
<dbReference type="Pfam" id="PF00239">
    <property type="entry name" value="Resolvase"/>
    <property type="match status" value="1"/>
</dbReference>
<dbReference type="PANTHER" id="PTHR30461:SF26">
    <property type="entry name" value="RESOLVASE HOMOLOG YNEB"/>
    <property type="match status" value="1"/>
</dbReference>
<dbReference type="Pfam" id="PF02796">
    <property type="entry name" value="HTH_7"/>
    <property type="match status" value="1"/>
</dbReference>
<dbReference type="SMART" id="SM00857">
    <property type="entry name" value="Resolvase"/>
    <property type="match status" value="1"/>
</dbReference>
<dbReference type="SUPFAM" id="SSF46689">
    <property type="entry name" value="Homeodomain-like"/>
    <property type="match status" value="1"/>
</dbReference>
<evidence type="ECO:0000313" key="8">
    <source>
        <dbReference type="Proteomes" id="UP000244932"/>
    </source>
</evidence>
<comment type="similarity">
    <text evidence="1">Belongs to the site-specific recombinase resolvase family.</text>
</comment>
<dbReference type="Proteomes" id="UP000244932">
    <property type="component" value="Unassembled WGS sequence"/>
</dbReference>
<dbReference type="CDD" id="cd03768">
    <property type="entry name" value="SR_ResInv"/>
    <property type="match status" value="1"/>
</dbReference>
<dbReference type="SUPFAM" id="SSF53041">
    <property type="entry name" value="Resolvase-like"/>
    <property type="match status" value="1"/>
</dbReference>
<organism evidence="7 8">
    <name type="scientific">Pontivivens insulae</name>
    <dbReference type="NCBI Taxonomy" id="1639689"/>
    <lineage>
        <taxon>Bacteria</taxon>
        <taxon>Pseudomonadati</taxon>
        <taxon>Pseudomonadota</taxon>
        <taxon>Alphaproteobacteria</taxon>
        <taxon>Rhodobacterales</taxon>
        <taxon>Paracoccaceae</taxon>
        <taxon>Pontivivens</taxon>
    </lineage>
</organism>
<keyword evidence="4" id="KW-0233">DNA recombination</keyword>
<evidence type="ECO:0000256" key="2">
    <source>
        <dbReference type="ARBA" id="ARBA00022908"/>
    </source>
</evidence>
<dbReference type="InterPro" id="IPR009057">
    <property type="entry name" value="Homeodomain-like_sf"/>
</dbReference>
<dbReference type="PANTHER" id="PTHR30461">
    <property type="entry name" value="DNA-INVERTASE FROM LAMBDOID PROPHAGE"/>
    <property type="match status" value="1"/>
</dbReference>
<evidence type="ECO:0000259" key="6">
    <source>
        <dbReference type="PROSITE" id="PS51736"/>
    </source>
</evidence>
<sequence length="192" mass="20806">MIIGYARTSTLDQLAGLEGQHRDLRAAGCEKIFSEQVSSVDAKARKQLADALDFLREGDTLVVTKLDRLARSVSHLLAVLETVVAKGAALRILSTGIDTGTATGKLMLTVLGSVAEFERSIMLERQREGIAKAKAEGRYVGRKPTARAKTKDILRLAHGGMKPLDIADALGVGKSSVYRILSEQRHNAQLRQ</sequence>
<dbReference type="PROSITE" id="PS00398">
    <property type="entry name" value="RECOMBINASES_2"/>
    <property type="match status" value="1"/>
</dbReference>
<dbReference type="GO" id="GO:0000150">
    <property type="term" value="F:DNA strand exchange activity"/>
    <property type="evidence" value="ECO:0007669"/>
    <property type="project" value="InterPro"/>
</dbReference>
<accession>A0A2R8AA65</accession>
<dbReference type="EMBL" id="OMKW01000002">
    <property type="protein sequence ID" value="SPF28980.1"/>
    <property type="molecule type" value="Genomic_DNA"/>
</dbReference>
<feature type="domain" description="Resolvase/invertase-type recombinase catalytic" evidence="6">
    <location>
        <begin position="1"/>
        <end position="137"/>
    </location>
</feature>
<dbReference type="InterPro" id="IPR050639">
    <property type="entry name" value="SSR_resolvase"/>
</dbReference>
<evidence type="ECO:0000256" key="3">
    <source>
        <dbReference type="ARBA" id="ARBA00023125"/>
    </source>
</evidence>
<dbReference type="Gene3D" id="3.40.50.1390">
    <property type="entry name" value="Resolvase, N-terminal catalytic domain"/>
    <property type="match status" value="1"/>
</dbReference>
<protein>
    <submittedName>
        <fullName evidence="7">DNA-invertase hin</fullName>
    </submittedName>
</protein>
<keyword evidence="8" id="KW-1185">Reference proteome</keyword>
<feature type="active site" description="O-(5'-phospho-DNA)-serine intermediate" evidence="5">
    <location>
        <position position="9"/>
    </location>
</feature>
<name>A0A2R8AA65_9RHOB</name>
<keyword evidence="2" id="KW-0229">DNA integration</keyword>
<dbReference type="OrthoDB" id="2290206at2"/>
<dbReference type="Gene3D" id="1.10.10.10">
    <property type="entry name" value="Winged helix-like DNA-binding domain superfamily/Winged helix DNA-binding domain"/>
    <property type="match status" value="1"/>
</dbReference>
<dbReference type="InterPro" id="IPR006120">
    <property type="entry name" value="Resolvase_HTH_dom"/>
</dbReference>
<reference evidence="7 8" key="1">
    <citation type="submission" date="2018-03" db="EMBL/GenBank/DDBJ databases">
        <authorList>
            <person name="Keele B.F."/>
        </authorList>
    </citation>
    <scope>NUCLEOTIDE SEQUENCE [LARGE SCALE GENOMIC DNA]</scope>
    <source>
        <strain evidence="7 8">CeCT 8812</strain>
    </source>
</reference>
<dbReference type="AlphaFoldDB" id="A0A2R8AA65"/>
<gene>
    <name evidence="7" type="primary">hin</name>
    <name evidence="7" type="ORF">POI8812_01285</name>
</gene>
<dbReference type="InterPro" id="IPR006119">
    <property type="entry name" value="Resolv_N"/>
</dbReference>
<evidence type="ECO:0000313" key="7">
    <source>
        <dbReference type="EMBL" id="SPF28980.1"/>
    </source>
</evidence>
<evidence type="ECO:0000256" key="1">
    <source>
        <dbReference type="ARBA" id="ARBA00009913"/>
    </source>
</evidence>
<dbReference type="InterPro" id="IPR006118">
    <property type="entry name" value="Recombinase_CS"/>
</dbReference>
<keyword evidence="3" id="KW-0238">DNA-binding</keyword>
<dbReference type="RefSeq" id="WP_108781719.1">
    <property type="nucleotide sequence ID" value="NZ_OMKW01000002.1"/>
</dbReference>
<dbReference type="GO" id="GO:0003677">
    <property type="term" value="F:DNA binding"/>
    <property type="evidence" value="ECO:0007669"/>
    <property type="project" value="UniProtKB-KW"/>
</dbReference>
<evidence type="ECO:0000256" key="5">
    <source>
        <dbReference type="PIRSR" id="PIRSR606118-50"/>
    </source>
</evidence>